<name>A0A1L8CLL5_9PROT</name>
<dbReference type="InterPro" id="IPR006255">
    <property type="entry name" value="SucB"/>
</dbReference>
<evidence type="ECO:0000313" key="14">
    <source>
        <dbReference type="Proteomes" id="UP000231632"/>
    </source>
</evidence>
<evidence type="ECO:0000256" key="9">
    <source>
        <dbReference type="ARBA" id="ARBA00052761"/>
    </source>
</evidence>
<keyword evidence="5" id="KW-0816">Tricarboxylic acid cycle</keyword>
<evidence type="ECO:0000256" key="3">
    <source>
        <dbReference type="ARBA" id="ARBA00005145"/>
    </source>
</evidence>
<dbReference type="CDD" id="cd06849">
    <property type="entry name" value="lipoyl_domain"/>
    <property type="match status" value="1"/>
</dbReference>
<protein>
    <recommendedName>
        <fullName evidence="10">Dihydrolipoyllysine-residue succinyltransferase</fullName>
        <ecNumber evidence="10">2.3.1.61</ecNumber>
    </recommendedName>
</protein>
<keyword evidence="8 13" id="KW-0012">Acyltransferase</keyword>
<evidence type="ECO:0000256" key="6">
    <source>
        <dbReference type="ARBA" id="ARBA00022679"/>
    </source>
</evidence>
<feature type="region of interest" description="Disordered" evidence="11">
    <location>
        <begin position="123"/>
        <end position="144"/>
    </location>
</feature>
<dbReference type="GO" id="GO:0006099">
    <property type="term" value="P:tricarboxylic acid cycle"/>
    <property type="evidence" value="ECO:0007669"/>
    <property type="project" value="UniProtKB-UniRule"/>
</dbReference>
<proteinExistence type="inferred from homology"/>
<dbReference type="EMBL" id="BDFD01000004">
    <property type="protein sequence ID" value="GAV19803.1"/>
    <property type="molecule type" value="Genomic_DNA"/>
</dbReference>
<dbReference type="InterPro" id="IPR001078">
    <property type="entry name" value="2-oxoacid_DH_actylTfrase"/>
</dbReference>
<keyword evidence="14" id="KW-1185">Reference proteome</keyword>
<dbReference type="FunFam" id="3.30.559.10:FF:000007">
    <property type="entry name" value="Dihydrolipoamide acetyltransferase component of pyruvate dehydrogenase complex"/>
    <property type="match status" value="1"/>
</dbReference>
<comment type="similarity">
    <text evidence="4">Belongs to the 2-oxoacid dehydrogenase family.</text>
</comment>
<comment type="caution">
    <text evidence="13">The sequence shown here is derived from an EMBL/GenBank/DDBJ whole genome shotgun (WGS) entry which is preliminary data.</text>
</comment>
<dbReference type="AlphaFoldDB" id="A0A1L8CLL5"/>
<evidence type="ECO:0000256" key="1">
    <source>
        <dbReference type="ARBA" id="ARBA00001938"/>
    </source>
</evidence>
<dbReference type="InterPro" id="IPR011053">
    <property type="entry name" value="Single_hybrid_motif"/>
</dbReference>
<evidence type="ECO:0000256" key="10">
    <source>
        <dbReference type="NCBIfam" id="TIGR01347"/>
    </source>
</evidence>
<feature type="domain" description="Lipoyl-binding" evidence="12">
    <location>
        <begin position="2"/>
        <end position="77"/>
    </location>
</feature>
<dbReference type="SUPFAM" id="SSF52777">
    <property type="entry name" value="CoA-dependent acyltransferases"/>
    <property type="match status" value="1"/>
</dbReference>
<dbReference type="Pfam" id="PF00198">
    <property type="entry name" value="2-oxoacid_dh"/>
    <property type="match status" value="1"/>
</dbReference>
<evidence type="ECO:0000256" key="2">
    <source>
        <dbReference type="ARBA" id="ARBA00004052"/>
    </source>
</evidence>
<keyword evidence="7" id="KW-0450">Lipoyl</keyword>
<dbReference type="Pfam" id="PF00364">
    <property type="entry name" value="Biotin_lipoyl"/>
    <property type="match status" value="1"/>
</dbReference>
<dbReference type="STRING" id="1921010.MMIC_P0761"/>
<dbReference type="EC" id="2.3.1.61" evidence="10"/>
<dbReference type="InterPro" id="IPR000089">
    <property type="entry name" value="Biotin_lipoyl"/>
</dbReference>
<dbReference type="InterPro" id="IPR003016">
    <property type="entry name" value="2-oxoA_DH_lipoyl-BS"/>
</dbReference>
<evidence type="ECO:0000256" key="7">
    <source>
        <dbReference type="ARBA" id="ARBA00022823"/>
    </source>
</evidence>
<accession>A0A1L8CLL5</accession>
<comment type="function">
    <text evidence="2">E2 component of the 2-oxoglutarate dehydrogenase (OGDH) complex which catalyzes the second step in the conversion of 2-oxoglutarate to succinyl-CoA and CO(2).</text>
</comment>
<dbReference type="PROSITE" id="PS00189">
    <property type="entry name" value="LIPOYL"/>
    <property type="match status" value="1"/>
</dbReference>
<dbReference type="PANTHER" id="PTHR43416:SF5">
    <property type="entry name" value="DIHYDROLIPOYLLYSINE-RESIDUE SUCCINYLTRANSFERASE COMPONENT OF 2-OXOGLUTARATE DEHYDROGENASE COMPLEX, MITOCHONDRIAL"/>
    <property type="match status" value="1"/>
</dbReference>
<dbReference type="NCBIfam" id="TIGR01347">
    <property type="entry name" value="sucB"/>
    <property type="match status" value="1"/>
</dbReference>
<keyword evidence="6 13" id="KW-0808">Transferase</keyword>
<gene>
    <name evidence="13" type="ORF">MMIC_P0761</name>
</gene>
<evidence type="ECO:0000256" key="5">
    <source>
        <dbReference type="ARBA" id="ARBA00022532"/>
    </source>
</evidence>
<dbReference type="UniPathway" id="UPA00868">
    <property type="reaction ID" value="UER00840"/>
</dbReference>
<reference evidence="13 14" key="1">
    <citation type="journal article" date="2017" name="Arch. Microbiol.">
        <title>Mariprofundus micogutta sp. nov., a novel iron-oxidizing zetaproteobacterium isolated from a deep-sea hydrothermal field at the Bayonnaise knoll of the Izu-Ogasawara arc, and a description of Mariprofundales ord. nov. and Zetaproteobacteria classis nov.</title>
        <authorList>
            <person name="Makita H."/>
            <person name="Tanaka E."/>
            <person name="Mitsunobu S."/>
            <person name="Miyazaki M."/>
            <person name="Nunoura T."/>
            <person name="Uematsu K."/>
            <person name="Takaki Y."/>
            <person name="Nishi S."/>
            <person name="Shimamura S."/>
            <person name="Takai K."/>
        </authorList>
    </citation>
    <scope>NUCLEOTIDE SEQUENCE [LARGE SCALE GENOMIC DNA]</scope>
    <source>
        <strain evidence="13 14">ET2</strain>
    </source>
</reference>
<comment type="catalytic activity">
    <reaction evidence="9">
        <text>N(6)-[(R)-dihydrolipoyl]-L-lysyl-[protein] + succinyl-CoA = N(6)-[(R)-S(8)-succinyldihydrolipoyl]-L-lysyl-[protein] + CoA</text>
        <dbReference type="Rhea" id="RHEA:15213"/>
        <dbReference type="Rhea" id="RHEA-COMP:10475"/>
        <dbReference type="Rhea" id="RHEA-COMP:20092"/>
        <dbReference type="ChEBI" id="CHEBI:57287"/>
        <dbReference type="ChEBI" id="CHEBI:57292"/>
        <dbReference type="ChEBI" id="CHEBI:83100"/>
        <dbReference type="ChEBI" id="CHEBI:83120"/>
        <dbReference type="EC" id="2.3.1.61"/>
    </reaction>
</comment>
<sequence length="373" mass="40612">MSIEIKVPSLGESETEATLIAWLKKEGDAVAVDDVLAEIESDKITMEITALDAGVLKSVLKKVDDIVEPGEVIGVIDESVQIEKSDVKAATAEEVSEEVVQPVVEKIKPTVVVETTLTDEEDDSNSEAVVISRPEPPVSSQRVEERVPMTRLRKRIAERLKSAQNTAAMLTTFNEVNLQAVMDLRTRYGARFQEKHGVKLGFMSFFVRAVSQAISQYPALNAYIEAEDIVYHNYVDVGIAVSTDKGLVVPVLRDAHLMGLAEIEKGIADLAGKARDGGLTPHDLKGGTFSITNGGIYGSMLSTPILNPPQSGILGMHNIQKRTMVENDAVVIRPMMYLALSYDHRLIDGADAVRFLVAVKEALEYPAGLTLNL</sequence>
<organism evidence="13 14">
    <name type="scientific">Mariprofundus micogutta</name>
    <dbReference type="NCBI Taxonomy" id="1921010"/>
    <lineage>
        <taxon>Bacteria</taxon>
        <taxon>Pseudomonadati</taxon>
        <taxon>Pseudomonadota</taxon>
        <taxon>Candidatius Mariprofundia</taxon>
        <taxon>Mariprofundales</taxon>
        <taxon>Mariprofundaceae</taxon>
        <taxon>Mariprofundus</taxon>
    </lineage>
</organism>
<dbReference type="SUPFAM" id="SSF51230">
    <property type="entry name" value="Single hybrid motif"/>
    <property type="match status" value="1"/>
</dbReference>
<evidence type="ECO:0000256" key="4">
    <source>
        <dbReference type="ARBA" id="ARBA00007317"/>
    </source>
</evidence>
<comment type="cofactor">
    <cofactor evidence="1">
        <name>(R)-lipoate</name>
        <dbReference type="ChEBI" id="CHEBI:83088"/>
    </cofactor>
</comment>
<dbReference type="InterPro" id="IPR050537">
    <property type="entry name" value="2-oxoacid_dehydrogenase"/>
</dbReference>
<dbReference type="Proteomes" id="UP000231632">
    <property type="component" value="Unassembled WGS sequence"/>
</dbReference>
<dbReference type="Gene3D" id="3.30.559.10">
    <property type="entry name" value="Chloramphenicol acetyltransferase-like domain"/>
    <property type="match status" value="1"/>
</dbReference>
<dbReference type="GO" id="GO:0004149">
    <property type="term" value="F:dihydrolipoyllysine-residue succinyltransferase activity"/>
    <property type="evidence" value="ECO:0007669"/>
    <property type="project" value="UniProtKB-UniRule"/>
</dbReference>
<dbReference type="GO" id="GO:0033512">
    <property type="term" value="P:L-lysine catabolic process to acetyl-CoA via saccharopine"/>
    <property type="evidence" value="ECO:0007669"/>
    <property type="project" value="UniProtKB-UniPathway"/>
</dbReference>
<dbReference type="InterPro" id="IPR023213">
    <property type="entry name" value="CAT-like_dom_sf"/>
</dbReference>
<dbReference type="OrthoDB" id="5289324at2"/>
<evidence type="ECO:0000256" key="8">
    <source>
        <dbReference type="ARBA" id="ARBA00023315"/>
    </source>
</evidence>
<dbReference type="GO" id="GO:0045252">
    <property type="term" value="C:oxoglutarate dehydrogenase complex"/>
    <property type="evidence" value="ECO:0007669"/>
    <property type="project" value="UniProtKB-UniRule"/>
</dbReference>
<dbReference type="GO" id="GO:0005829">
    <property type="term" value="C:cytosol"/>
    <property type="evidence" value="ECO:0007669"/>
    <property type="project" value="TreeGrafter"/>
</dbReference>
<evidence type="ECO:0000256" key="11">
    <source>
        <dbReference type="SAM" id="MobiDB-lite"/>
    </source>
</evidence>
<dbReference type="PROSITE" id="PS50968">
    <property type="entry name" value="BIOTINYL_LIPOYL"/>
    <property type="match status" value="1"/>
</dbReference>
<dbReference type="Gene3D" id="2.40.50.100">
    <property type="match status" value="1"/>
</dbReference>
<dbReference type="PANTHER" id="PTHR43416">
    <property type="entry name" value="DIHYDROLIPOYLLYSINE-RESIDUE SUCCINYLTRANSFERASE COMPONENT OF 2-OXOGLUTARATE DEHYDROGENASE COMPLEX, MITOCHONDRIAL-RELATED"/>
    <property type="match status" value="1"/>
</dbReference>
<comment type="pathway">
    <text evidence="3">Amino-acid degradation; L-lysine degradation via saccharopine pathway; glutaryl-CoA from L-lysine: step 6/6.</text>
</comment>
<evidence type="ECO:0000313" key="13">
    <source>
        <dbReference type="EMBL" id="GAV19803.1"/>
    </source>
</evidence>
<dbReference type="RefSeq" id="WP_072659127.1">
    <property type="nucleotide sequence ID" value="NZ_BDFD01000004.1"/>
</dbReference>
<evidence type="ECO:0000259" key="12">
    <source>
        <dbReference type="PROSITE" id="PS50968"/>
    </source>
</evidence>